<evidence type="ECO:0000256" key="1">
    <source>
        <dbReference type="SAM" id="Phobius"/>
    </source>
</evidence>
<dbReference type="SUPFAM" id="SSF48452">
    <property type="entry name" value="TPR-like"/>
    <property type="match status" value="1"/>
</dbReference>
<feature type="non-terminal residue" evidence="2">
    <location>
        <position position="1"/>
    </location>
</feature>
<feature type="transmembrane region" description="Helical" evidence="1">
    <location>
        <begin position="82"/>
        <end position="100"/>
    </location>
</feature>
<keyword evidence="1" id="KW-0472">Membrane</keyword>
<dbReference type="EMBL" id="UOFC01000028">
    <property type="protein sequence ID" value="VAW44895.1"/>
    <property type="molecule type" value="Genomic_DNA"/>
</dbReference>
<dbReference type="InterPro" id="IPR011990">
    <property type="entry name" value="TPR-like_helical_dom_sf"/>
</dbReference>
<name>A0A3B0VN08_9ZZZZ</name>
<organism evidence="2">
    <name type="scientific">hydrothermal vent metagenome</name>
    <dbReference type="NCBI Taxonomy" id="652676"/>
    <lineage>
        <taxon>unclassified sequences</taxon>
        <taxon>metagenomes</taxon>
        <taxon>ecological metagenomes</taxon>
    </lineage>
</organism>
<gene>
    <name evidence="2" type="ORF">MNBD_GAMMA03-1438</name>
</gene>
<feature type="transmembrane region" description="Helical" evidence="1">
    <location>
        <begin position="107"/>
        <end position="125"/>
    </location>
</feature>
<keyword evidence="1" id="KW-1133">Transmembrane helix</keyword>
<sequence length="419" mass="47756">VDNRQLLSIIAITATLFTLVIIIKEDWLFSTYAHRDFTLSERLLTESRILIAYIGMLLIPAQNRMGFAHDDVILSYGFLDPWTTLPAIFLISMLITTAFLCRKKYPLIGFGILFFFIGHSMESTIIPLELMYEHRNYLPSFGILLATTSAVSLIASNRTVTTALIIILFSLATFVTHNRAQTWSSTETLYFYMEMVHPRSERLATIKAAQFTGIGNYARARERLEGFSSLGSIFQRINIDCAENSELEDWQLRIRLDKSSQANNYAIMQLINLANSGIDNECRFSPAVFMSLLGEVTTLPTISGNNRQILAMYRAHYLKKSDKLQEAIKTLHGAFLINKRNPTPLFLACEWMLDMGRLSEAEEICNQAFRVADKITFGKYDKLSSKAMERLKIEKGQDIHAAPDNTSQKTRYIPWRPQL</sequence>
<reference evidence="2" key="1">
    <citation type="submission" date="2018-06" db="EMBL/GenBank/DDBJ databases">
        <authorList>
            <person name="Zhirakovskaya E."/>
        </authorList>
    </citation>
    <scope>NUCLEOTIDE SEQUENCE</scope>
</reference>
<protein>
    <submittedName>
        <fullName evidence="2">Uncharacterized protein</fullName>
    </submittedName>
</protein>
<keyword evidence="1" id="KW-0812">Transmembrane</keyword>
<evidence type="ECO:0000313" key="2">
    <source>
        <dbReference type="EMBL" id="VAW44895.1"/>
    </source>
</evidence>
<accession>A0A3B0VN08</accession>
<proteinExistence type="predicted"/>
<feature type="transmembrane region" description="Helical" evidence="1">
    <location>
        <begin position="6"/>
        <end position="23"/>
    </location>
</feature>
<dbReference type="AlphaFoldDB" id="A0A3B0VN08"/>